<reference evidence="1" key="1">
    <citation type="submission" date="2019-12" db="EMBL/GenBank/DDBJ databases">
        <title>High-Quality draft genome sequences of three cyanobacteria isolated from the limestone walls of the Old Cathedral of Coimbra.</title>
        <authorList>
            <person name="Tiago I."/>
            <person name="Soares F."/>
            <person name="Portugal A."/>
        </authorList>
    </citation>
    <scope>NUCLEOTIDE SEQUENCE</scope>
    <source>
        <strain evidence="1">A</strain>
    </source>
</reference>
<proteinExistence type="predicted"/>
<dbReference type="SUPFAM" id="SSF48576">
    <property type="entry name" value="Terpenoid synthases"/>
    <property type="match status" value="1"/>
</dbReference>
<keyword evidence="2" id="KW-1185">Reference proteome</keyword>
<dbReference type="Proteomes" id="UP000646053">
    <property type="component" value="Unassembled WGS sequence"/>
</dbReference>
<evidence type="ECO:0000313" key="1">
    <source>
        <dbReference type="EMBL" id="NDJ17121.1"/>
    </source>
</evidence>
<dbReference type="Gene3D" id="1.10.600.10">
    <property type="entry name" value="Farnesyl Diphosphate Synthase"/>
    <property type="match status" value="1"/>
</dbReference>
<name>A0A8J8CJ16_9CYAN</name>
<comment type="caution">
    <text evidence="1">The sequence shown here is derived from an EMBL/GenBank/DDBJ whole genome shotgun (WGS) entry which is preliminary data.</text>
</comment>
<dbReference type="InterPro" id="IPR008949">
    <property type="entry name" value="Isoprenoid_synthase_dom_sf"/>
</dbReference>
<evidence type="ECO:0000313" key="2">
    <source>
        <dbReference type="Proteomes" id="UP000646053"/>
    </source>
</evidence>
<dbReference type="AlphaFoldDB" id="A0A8J8CJ16"/>
<protein>
    <submittedName>
        <fullName evidence="1">Squalene/phytoene synthase family protein</fullName>
    </submittedName>
</protein>
<dbReference type="Pfam" id="PF00494">
    <property type="entry name" value="SQS_PSY"/>
    <property type="match status" value="1"/>
</dbReference>
<dbReference type="InterPro" id="IPR002060">
    <property type="entry name" value="Squ/phyt_synthse"/>
</dbReference>
<gene>
    <name evidence="1" type="ORF">GS601_07440</name>
</gene>
<accession>A0A8J8CJ16</accession>
<sequence length="319" mass="38206">MELESDVQQEWIERIGWIRLADRLAESEFLDASASEFRGLQDSWKWLMATGQVQPVGGHRKTFESIRDRWFCNGSDPVNQLSIDSWNRYLSALERYHKNHNLVFQTIAEFETMLEDLAASFFRILPFLSTHDWRIVGAFGVVDQFYNILRDLREDAEQGICYLPTELLDRFGVSRQEILELQAYRNPGYRSMMQFWIYDYLPQLYRKAYPFILSPDLHPSWQMLRDWSLNRYKRIERMLRRCDYDYERFPQIYWREVRRDLVLILPARFGNPSYCHLSEVGEIERGTKLTSISYRSRKCKLFQLANSVEPNTFMEFDCG</sequence>
<dbReference type="EMBL" id="WVIE01000007">
    <property type="protein sequence ID" value="NDJ17121.1"/>
    <property type="molecule type" value="Genomic_DNA"/>
</dbReference>
<organism evidence="1 2">
    <name type="scientific">Myxacorys almedinensis A</name>
    <dbReference type="NCBI Taxonomy" id="2690445"/>
    <lineage>
        <taxon>Bacteria</taxon>
        <taxon>Bacillati</taxon>
        <taxon>Cyanobacteriota</taxon>
        <taxon>Cyanophyceae</taxon>
        <taxon>Leptolyngbyales</taxon>
        <taxon>Leptolyngbyaceae</taxon>
        <taxon>Myxacorys</taxon>
        <taxon>Myxacorys almedinensis</taxon>
    </lineage>
</organism>